<dbReference type="PIRSF" id="PIRSF012702">
    <property type="entry name" value="UCP012702"/>
    <property type="match status" value="1"/>
</dbReference>
<keyword evidence="1" id="KW-0645">Protease</keyword>
<accession>A0ABS7VHA3</accession>
<keyword evidence="5" id="KW-1185">Reference proteome</keyword>
<gene>
    <name evidence="4" type="ORF">K9B37_01030</name>
</gene>
<dbReference type="EMBL" id="JAIRBM010000001">
    <property type="protein sequence ID" value="MBZ6074885.1"/>
    <property type="molecule type" value="Genomic_DNA"/>
</dbReference>
<evidence type="ECO:0000313" key="5">
    <source>
        <dbReference type="Proteomes" id="UP000704176"/>
    </source>
</evidence>
<feature type="domain" description="Microcystin LR degradation protein MlrC C-terminal" evidence="2">
    <location>
        <begin position="298"/>
        <end position="472"/>
    </location>
</feature>
<dbReference type="Pfam" id="PF07364">
    <property type="entry name" value="DUF1485"/>
    <property type="match status" value="1"/>
</dbReference>
<comment type="cofactor">
    <cofactor evidence="1">
        <name>Zn(2+)</name>
        <dbReference type="ChEBI" id="CHEBI:29105"/>
    </cofactor>
    <text evidence="1">Binds 1 zinc ion per subunit.</text>
</comment>
<dbReference type="InterPro" id="IPR009197">
    <property type="entry name" value="MlrC"/>
</dbReference>
<feature type="domain" description="Microcystin LR degradation protein MlrC N-terminal" evidence="3">
    <location>
        <begin position="2"/>
        <end position="288"/>
    </location>
</feature>
<keyword evidence="1" id="KW-0479">Metal-binding</keyword>
<dbReference type="RefSeq" id="WP_224310936.1">
    <property type="nucleotide sequence ID" value="NZ_JAIRBM010000001.1"/>
</dbReference>
<comment type="function">
    <text evidence="1">Involved in peptidolytic degradation of cyclic heptapeptide hepatotoxin microcystin (MC).</text>
</comment>
<dbReference type="InterPro" id="IPR010799">
    <property type="entry name" value="MlrC_C"/>
</dbReference>
<proteinExistence type="inferred from homology"/>
<evidence type="ECO:0000256" key="1">
    <source>
        <dbReference type="PIRNR" id="PIRNR012702"/>
    </source>
</evidence>
<comment type="similarity">
    <text evidence="1">Belongs to the peptidase M81 family.</text>
</comment>
<dbReference type="Proteomes" id="UP000704176">
    <property type="component" value="Unassembled WGS sequence"/>
</dbReference>
<evidence type="ECO:0000313" key="4">
    <source>
        <dbReference type="EMBL" id="MBZ6074885.1"/>
    </source>
</evidence>
<keyword evidence="1" id="KW-0482">Metalloprotease</keyword>
<keyword evidence="1" id="KW-0378">Hydrolase</keyword>
<evidence type="ECO:0000259" key="2">
    <source>
        <dbReference type="Pfam" id="PF07171"/>
    </source>
</evidence>
<dbReference type="InterPro" id="IPR015995">
    <property type="entry name" value="MlrC_N"/>
</dbReference>
<protein>
    <recommendedName>
        <fullName evidence="1">Microcystinase C</fullName>
        <shortName evidence="1">MlrC</shortName>
    </recommendedName>
</protein>
<name>A0ABS7VHA3_9HYPH</name>
<comment type="caution">
    <text evidence="4">The sequence shown here is derived from an EMBL/GenBank/DDBJ whole genome shotgun (WGS) entry which is preliminary data.</text>
</comment>
<sequence length="489" mass="53836">MRLFVATLGTETNTFSHFPTGIEDFKDTLWCEGNIESVPPSPWSAPGQIWVGHARKEGWEVIQSLFAFASPAGITTRAAYESMRDRILDDLRAAGPVDAILLFLHGAMVADGYDDCEGDLVSRMRAIVGKGTKIGVELDLHAHIDHRLVDAADLITIYKTYPHIDHSERAEDLFNLMKRTLAGEIAPKMALFDCRAMGLFPTTMEGPMIAFTQAMFDAEGKDGVLSLSLNHGFPWADVPLAGAKMLAIADGDKVLAERAAQNFGERFYRIRAGAMLPFTPFEEAIEEAKIKGDKPLLIADTADQIGSGAPGDTTHVLRAFVESGIRNAAIAPFWDPSAVRICFQVGVGARIKMRIGGKFDPNSGPPFDADAEVRLLKRDAYQEHINDERIAIGDAAVIRVEGIDILLTTQRTNLYSLSLLTLHGITFDDKQVVAIKNLYKHKDLFLENTRKQLFVATPGTSDPNWKALPFKRLQRPIWPLDPDPLGLDG</sequence>
<dbReference type="Pfam" id="PF07171">
    <property type="entry name" value="MlrC_C"/>
    <property type="match status" value="1"/>
</dbReference>
<reference evidence="4 5" key="1">
    <citation type="submission" date="2021-09" db="EMBL/GenBank/DDBJ databases">
        <title>The complete genome sequence of a new microorganism.</title>
        <authorList>
            <person name="Zi Z."/>
        </authorList>
    </citation>
    <scope>NUCLEOTIDE SEQUENCE [LARGE SCALE GENOMIC DNA]</scope>
    <source>
        <strain evidence="4 5">WGZ8</strain>
    </source>
</reference>
<organism evidence="4 5">
    <name type="scientific">Microvirga puerhi</name>
    <dbReference type="NCBI Taxonomy" id="2876078"/>
    <lineage>
        <taxon>Bacteria</taxon>
        <taxon>Pseudomonadati</taxon>
        <taxon>Pseudomonadota</taxon>
        <taxon>Alphaproteobacteria</taxon>
        <taxon>Hyphomicrobiales</taxon>
        <taxon>Methylobacteriaceae</taxon>
        <taxon>Microvirga</taxon>
    </lineage>
</organism>
<evidence type="ECO:0000259" key="3">
    <source>
        <dbReference type="Pfam" id="PF07364"/>
    </source>
</evidence>